<reference evidence="2 3" key="1">
    <citation type="submission" date="2018-01" db="EMBL/GenBank/DDBJ databases">
        <title>Whole genome sequencing of Histamine producing bacteria.</title>
        <authorList>
            <person name="Butler K."/>
        </authorList>
    </citation>
    <scope>NUCLEOTIDE SEQUENCE [LARGE SCALE GENOMIC DNA]</scope>
    <source>
        <strain evidence="2 3">FS-7.2</strain>
    </source>
</reference>
<dbReference type="Proteomes" id="UP000241426">
    <property type="component" value="Unassembled WGS sequence"/>
</dbReference>
<feature type="compositionally biased region" description="Low complexity" evidence="1">
    <location>
        <begin position="164"/>
        <end position="175"/>
    </location>
</feature>
<comment type="caution">
    <text evidence="2">The sequence shown here is derived from an EMBL/GenBank/DDBJ whole genome shotgun (WGS) entry which is preliminary data.</text>
</comment>
<evidence type="ECO:0000313" key="3">
    <source>
        <dbReference type="Proteomes" id="UP000241426"/>
    </source>
</evidence>
<organism evidence="2 3">
    <name type="scientific">Photobacterium kishitanii</name>
    <dbReference type="NCBI Taxonomy" id="318456"/>
    <lineage>
        <taxon>Bacteria</taxon>
        <taxon>Pseudomonadati</taxon>
        <taxon>Pseudomonadota</taxon>
        <taxon>Gammaproteobacteria</taxon>
        <taxon>Vibrionales</taxon>
        <taxon>Vibrionaceae</taxon>
        <taxon>Photobacterium</taxon>
    </lineage>
</organism>
<dbReference type="AlphaFoldDB" id="A0A2T3KMP5"/>
<proteinExistence type="predicted"/>
<feature type="region of interest" description="Disordered" evidence="1">
    <location>
        <begin position="156"/>
        <end position="179"/>
    </location>
</feature>
<accession>A0A2T3KMP5</accession>
<evidence type="ECO:0000313" key="2">
    <source>
        <dbReference type="EMBL" id="PSV01077.1"/>
    </source>
</evidence>
<protein>
    <submittedName>
        <fullName evidence="2">Uncharacterized protein</fullName>
    </submittedName>
</protein>
<gene>
    <name evidence="2" type="ORF">C9J27_03400</name>
</gene>
<dbReference type="EMBL" id="PYNF01000002">
    <property type="protein sequence ID" value="PSV01077.1"/>
    <property type="molecule type" value="Genomic_DNA"/>
</dbReference>
<name>A0A2T3KMP5_9GAMM</name>
<sequence length="261" mass="30070">MHFLPPKPIDLRNQPKKTERFNGGFKLRNRFFSTKFRQEVEKLHLEYRGSKNTDILMTELKLYSNSYSRDKFNRDIIRLHSDIERLIFVNLKLLPIGFELYFDDRNKSIKAKFYFLNFNRFNDERSITGELSKSMILEVENKIKAKIGNSRTLSNIRENASDGTTTATSLTTSSTKEMSDDSDTKMWELVSLLGEPEYRMAIARALRGLPANKAKRLLDALNGVIDSSGDESIPCLEAPQKYANILVAKEPTKPMNLDFLN</sequence>
<evidence type="ECO:0000256" key="1">
    <source>
        <dbReference type="SAM" id="MobiDB-lite"/>
    </source>
</evidence>
<dbReference type="RefSeq" id="WP_107288805.1">
    <property type="nucleotide sequence ID" value="NZ_PYNF01000002.1"/>
</dbReference>